<protein>
    <recommendedName>
        <fullName evidence="2">histidine kinase</fullName>
        <ecNumber evidence="2">2.7.13.3</ecNumber>
    </recommendedName>
</protein>
<keyword evidence="4" id="KW-0808">Transferase</keyword>
<dbReference type="SUPFAM" id="SSF47384">
    <property type="entry name" value="Homodimeric domain of signal transducing histidine kinase"/>
    <property type="match status" value="1"/>
</dbReference>
<dbReference type="EMBL" id="AQQR01000006">
    <property type="protein sequence ID" value="OWU72641.1"/>
    <property type="molecule type" value="Genomic_DNA"/>
</dbReference>
<dbReference type="Proteomes" id="UP000215377">
    <property type="component" value="Unassembled WGS sequence"/>
</dbReference>
<evidence type="ECO:0000313" key="8">
    <source>
        <dbReference type="EMBL" id="OWU72641.1"/>
    </source>
</evidence>
<dbReference type="SUPFAM" id="SSF55874">
    <property type="entry name" value="ATPase domain of HSP90 chaperone/DNA topoisomerase II/histidine kinase"/>
    <property type="match status" value="1"/>
</dbReference>
<dbReference type="RefSeq" id="WP_088650963.1">
    <property type="nucleotide sequence ID" value="NZ_AQQR01000006.1"/>
</dbReference>
<dbReference type="InterPro" id="IPR036097">
    <property type="entry name" value="HisK_dim/P_sf"/>
</dbReference>
<comment type="catalytic activity">
    <reaction evidence="1">
        <text>ATP + protein L-histidine = ADP + protein N-phospho-L-histidine.</text>
        <dbReference type="EC" id="2.7.13.3"/>
    </reaction>
</comment>
<keyword evidence="5" id="KW-0418">Kinase</keyword>
<dbReference type="SMART" id="SM00388">
    <property type="entry name" value="HisKA"/>
    <property type="match status" value="1"/>
</dbReference>
<dbReference type="Pfam" id="PF12860">
    <property type="entry name" value="PAS_7"/>
    <property type="match status" value="1"/>
</dbReference>
<dbReference type="GO" id="GO:0009927">
    <property type="term" value="F:histidine phosphotransfer kinase activity"/>
    <property type="evidence" value="ECO:0007669"/>
    <property type="project" value="TreeGrafter"/>
</dbReference>
<evidence type="ECO:0000256" key="2">
    <source>
        <dbReference type="ARBA" id="ARBA00012438"/>
    </source>
</evidence>
<dbReference type="GO" id="GO:0005886">
    <property type="term" value="C:plasma membrane"/>
    <property type="evidence" value="ECO:0007669"/>
    <property type="project" value="TreeGrafter"/>
</dbReference>
<dbReference type="OrthoDB" id="9801651at2"/>
<keyword evidence="6" id="KW-0472">Membrane</keyword>
<dbReference type="PROSITE" id="PS50109">
    <property type="entry name" value="HIS_KIN"/>
    <property type="match status" value="1"/>
</dbReference>
<name>A0A225NK89_9RHOB</name>
<dbReference type="Gene3D" id="3.30.450.20">
    <property type="entry name" value="PAS domain"/>
    <property type="match status" value="1"/>
</dbReference>
<dbReference type="CDD" id="cd00082">
    <property type="entry name" value="HisKA"/>
    <property type="match status" value="1"/>
</dbReference>
<proteinExistence type="predicted"/>
<evidence type="ECO:0000256" key="1">
    <source>
        <dbReference type="ARBA" id="ARBA00000085"/>
    </source>
</evidence>
<keyword evidence="9" id="KW-1185">Reference proteome</keyword>
<dbReference type="Pfam" id="PF02518">
    <property type="entry name" value="HATPase_c"/>
    <property type="match status" value="1"/>
</dbReference>
<dbReference type="GO" id="GO:0000155">
    <property type="term" value="F:phosphorelay sensor kinase activity"/>
    <property type="evidence" value="ECO:0007669"/>
    <property type="project" value="InterPro"/>
</dbReference>
<reference evidence="8 9" key="1">
    <citation type="submission" date="2013-04" db="EMBL/GenBank/DDBJ databases">
        <title>Oceanicola sp. 22II1-22F33 Genome Sequencing.</title>
        <authorList>
            <person name="Lai Q."/>
            <person name="Li G."/>
            <person name="Shao Z."/>
        </authorList>
    </citation>
    <scope>NUCLEOTIDE SEQUENCE [LARGE SCALE GENOMIC DNA]</scope>
    <source>
        <strain evidence="8 9">22II1-22F33</strain>
    </source>
</reference>
<dbReference type="EC" id="2.7.13.3" evidence="2"/>
<gene>
    <name evidence="8" type="ORF">ATO3_16420</name>
</gene>
<dbReference type="SMART" id="SM00387">
    <property type="entry name" value="HATPase_c"/>
    <property type="match status" value="1"/>
</dbReference>
<comment type="caution">
    <text evidence="8">The sequence shown here is derived from an EMBL/GenBank/DDBJ whole genome shotgun (WGS) entry which is preliminary data.</text>
</comment>
<dbReference type="Gene3D" id="3.30.565.10">
    <property type="entry name" value="Histidine kinase-like ATPase, C-terminal domain"/>
    <property type="match status" value="1"/>
</dbReference>
<evidence type="ECO:0000256" key="5">
    <source>
        <dbReference type="ARBA" id="ARBA00022777"/>
    </source>
</evidence>
<feature type="transmembrane region" description="Helical" evidence="6">
    <location>
        <begin position="246"/>
        <end position="268"/>
    </location>
</feature>
<dbReference type="InterPro" id="IPR004358">
    <property type="entry name" value="Sig_transdc_His_kin-like_C"/>
</dbReference>
<dbReference type="PANTHER" id="PTHR43047:SF72">
    <property type="entry name" value="OSMOSENSING HISTIDINE PROTEIN KINASE SLN1"/>
    <property type="match status" value="1"/>
</dbReference>
<evidence type="ECO:0000313" key="9">
    <source>
        <dbReference type="Proteomes" id="UP000215377"/>
    </source>
</evidence>
<keyword evidence="3" id="KW-0597">Phosphoprotein</keyword>
<dbReference type="InterPro" id="IPR003594">
    <property type="entry name" value="HATPase_dom"/>
</dbReference>
<feature type="domain" description="Histidine kinase" evidence="7">
    <location>
        <begin position="411"/>
        <end position="659"/>
    </location>
</feature>
<accession>A0A225NK89</accession>
<dbReference type="CDD" id="cd16922">
    <property type="entry name" value="HATPase_EvgS-ArcB-TorS-like"/>
    <property type="match status" value="1"/>
</dbReference>
<keyword evidence="6" id="KW-0812">Transmembrane</keyword>
<dbReference type="Gene3D" id="1.10.287.130">
    <property type="match status" value="1"/>
</dbReference>
<evidence type="ECO:0000256" key="6">
    <source>
        <dbReference type="SAM" id="Phobius"/>
    </source>
</evidence>
<dbReference type="InterPro" id="IPR036890">
    <property type="entry name" value="HATPase_C_sf"/>
</dbReference>
<dbReference type="AlphaFoldDB" id="A0A225NK89"/>
<dbReference type="InterPro" id="IPR003661">
    <property type="entry name" value="HisK_dim/P_dom"/>
</dbReference>
<sequence length="672" mass="72948">MRLIKNLIAGVNVWTFVAALALLSLIGLSWTALRQEAELHHANLRGQVADVVHEIAHTIGRKLDSADVVADQLVRAAGGAARPPQDRVAEAEAALRAHNPRVTRVAIDLVGADATTTAPDGSVYRPGEVVLEGPVTLPDGGDGVALHHPFFAPPDPGGAPRLLGVITFTLPEAELLALPEDSGGAAGPLMVGLRVTGADGADIFGTVAPPEAAPVIQTIRLPGQTWEIVASPRAGWPGLVHRYDGVLVLVFVLAVSTVAGIGGTHFLFHQRDRFHKILANAVESLDVGFVLFDEKDRLQICNAEFRDHLGFDGRYLVPGTGYDTILQQTGEFIASRADTETARDWVAQRMTDHAGGQEFVIEGPDETWLKISETRTPDGFSAAVVTDITDQKKGQLLAEAANRQKTEFLSNVTHELRTPLTVIGGYAQLLSDNWLLPQRVDLMDLMDDCEKGDAAMRERVAECRETVLDYDTAVKEYSGKIAGSARHMLAMINDLLDWTRLEREAVELDRDYVDVAGFVTAALADMHPLAEAKGLELTGAHDDCVVLADVRRLRQVLFNLVGNAVRFTENGRIRIEARLRGERLVLSVEDTGCGIPGPELDRIFERFHRVDNSDTREHGGFGIGLSIVREIVTRHGGSITVESRLGEGSRFTVELPDASVAVPDRDRMVCRS</sequence>
<evidence type="ECO:0000256" key="4">
    <source>
        <dbReference type="ARBA" id="ARBA00022679"/>
    </source>
</evidence>
<keyword evidence="6" id="KW-1133">Transmembrane helix</keyword>
<dbReference type="PRINTS" id="PR00344">
    <property type="entry name" value="BCTRLSENSOR"/>
</dbReference>
<dbReference type="PANTHER" id="PTHR43047">
    <property type="entry name" value="TWO-COMPONENT HISTIDINE PROTEIN KINASE"/>
    <property type="match status" value="1"/>
</dbReference>
<dbReference type="InterPro" id="IPR005467">
    <property type="entry name" value="His_kinase_dom"/>
</dbReference>
<dbReference type="Pfam" id="PF00512">
    <property type="entry name" value="HisKA"/>
    <property type="match status" value="1"/>
</dbReference>
<evidence type="ECO:0000256" key="3">
    <source>
        <dbReference type="ARBA" id="ARBA00022553"/>
    </source>
</evidence>
<dbReference type="FunFam" id="3.30.565.10:FF:000049">
    <property type="entry name" value="Two-component sensor histidine kinase"/>
    <property type="match status" value="1"/>
</dbReference>
<evidence type="ECO:0000259" key="7">
    <source>
        <dbReference type="PROSITE" id="PS50109"/>
    </source>
</evidence>
<organism evidence="8 9">
    <name type="scientific">Marinibacterium profundimaris</name>
    <dbReference type="NCBI Taxonomy" id="1679460"/>
    <lineage>
        <taxon>Bacteria</taxon>
        <taxon>Pseudomonadati</taxon>
        <taxon>Pseudomonadota</taxon>
        <taxon>Alphaproteobacteria</taxon>
        <taxon>Rhodobacterales</taxon>
        <taxon>Paracoccaceae</taxon>
        <taxon>Marinibacterium</taxon>
    </lineage>
</organism>